<protein>
    <submittedName>
        <fullName evidence="4">Response regulator containing a CheY-like receiver domain and an HTH DNA-binding domain</fullName>
    </submittedName>
    <submittedName>
        <fullName evidence="3">Two component response regulator</fullName>
    </submittedName>
</protein>
<evidence type="ECO:0000256" key="1">
    <source>
        <dbReference type="PROSITE-ProRule" id="PRU00169"/>
    </source>
</evidence>
<dbReference type="InterPro" id="IPR001789">
    <property type="entry name" value="Sig_transdc_resp-reg_receiver"/>
</dbReference>
<accession>A0A0W0R449</accession>
<dbReference type="PANTHER" id="PTHR44520:SF2">
    <property type="entry name" value="RESPONSE REGULATOR RCP1"/>
    <property type="match status" value="1"/>
</dbReference>
<dbReference type="STRING" id="45056.Lade_0477"/>
<name>A0A0W0R449_9GAMM</name>
<dbReference type="GO" id="GO:0003677">
    <property type="term" value="F:DNA binding"/>
    <property type="evidence" value="ECO:0007669"/>
    <property type="project" value="UniProtKB-KW"/>
</dbReference>
<dbReference type="PANTHER" id="PTHR44520">
    <property type="entry name" value="RESPONSE REGULATOR RCP1-RELATED"/>
    <property type="match status" value="1"/>
</dbReference>
<dbReference type="InterPro" id="IPR052893">
    <property type="entry name" value="TCS_response_regulator"/>
</dbReference>
<reference evidence="3 5" key="1">
    <citation type="submission" date="2015-11" db="EMBL/GenBank/DDBJ databases">
        <title>Identification of large and diverse effector repertoires of 38 Legionella species.</title>
        <authorList>
            <person name="Burstein D."/>
            <person name="Amaro F."/>
            <person name="Zusman T."/>
            <person name="Lifshitz Z."/>
            <person name="Cohen O."/>
            <person name="Gilbert J.A."/>
            <person name="Pupko T."/>
            <person name="Shuman H.A."/>
            <person name="Segal G."/>
        </authorList>
    </citation>
    <scope>NUCLEOTIDE SEQUENCE [LARGE SCALE GENOMIC DNA]</scope>
    <source>
        <strain evidence="3 5">1762-AUS-E</strain>
    </source>
</reference>
<dbReference type="Proteomes" id="UP000054859">
    <property type="component" value="Unassembled WGS sequence"/>
</dbReference>
<dbReference type="SUPFAM" id="SSF52172">
    <property type="entry name" value="CheY-like"/>
    <property type="match status" value="1"/>
</dbReference>
<geneLocation type="plasmid" evidence="4 6">
    <name>12</name>
</geneLocation>
<dbReference type="InterPro" id="IPR011006">
    <property type="entry name" value="CheY-like_superfamily"/>
</dbReference>
<keyword evidence="4" id="KW-0614">Plasmid</keyword>
<dbReference type="Proteomes" id="UP000281170">
    <property type="component" value="Plasmid 12"/>
</dbReference>
<keyword evidence="4" id="KW-0238">DNA-binding</keyword>
<dbReference type="AlphaFoldDB" id="A0A0W0R449"/>
<dbReference type="PATRIC" id="fig|45056.6.peg.496"/>
<feature type="modified residue" description="4-aspartylphosphate" evidence="1">
    <location>
        <position position="67"/>
    </location>
</feature>
<organism evidence="3 5">
    <name type="scientific">Legionella adelaidensis</name>
    <dbReference type="NCBI Taxonomy" id="45056"/>
    <lineage>
        <taxon>Bacteria</taxon>
        <taxon>Pseudomonadati</taxon>
        <taxon>Pseudomonadota</taxon>
        <taxon>Gammaproteobacteria</taxon>
        <taxon>Legionellales</taxon>
        <taxon>Legionellaceae</taxon>
        <taxon>Legionella</taxon>
    </lineage>
</organism>
<dbReference type="GO" id="GO:0000160">
    <property type="term" value="P:phosphorelay signal transduction system"/>
    <property type="evidence" value="ECO:0007669"/>
    <property type="project" value="InterPro"/>
</dbReference>
<dbReference type="KEGG" id="ladl:NCTC12735_00874"/>
<evidence type="ECO:0000313" key="3">
    <source>
        <dbReference type="EMBL" id="KTC65819.1"/>
    </source>
</evidence>
<dbReference type="Gene3D" id="3.40.50.2300">
    <property type="match status" value="1"/>
</dbReference>
<proteinExistence type="predicted"/>
<gene>
    <name evidence="4" type="primary">citB</name>
    <name evidence="3" type="ORF">Lade_0477</name>
    <name evidence="4" type="ORF">NCTC12735_00874</name>
</gene>
<keyword evidence="5" id="KW-1185">Reference proteome</keyword>
<evidence type="ECO:0000313" key="4">
    <source>
        <dbReference type="EMBL" id="VEH85248.1"/>
    </source>
</evidence>
<evidence type="ECO:0000313" key="5">
    <source>
        <dbReference type="Proteomes" id="UP000054859"/>
    </source>
</evidence>
<dbReference type="Pfam" id="PF00072">
    <property type="entry name" value="Response_reg"/>
    <property type="match status" value="1"/>
</dbReference>
<keyword evidence="1" id="KW-0597">Phosphoprotein</keyword>
<reference evidence="4 6" key="2">
    <citation type="submission" date="2018-12" db="EMBL/GenBank/DDBJ databases">
        <authorList>
            <consortium name="Pathogen Informatics"/>
        </authorList>
    </citation>
    <scope>NUCLEOTIDE SEQUENCE [LARGE SCALE GENOMIC DNA]</scope>
    <source>
        <strain evidence="4 6">NCTC12735</strain>
        <plasmid evidence="6">12</plasmid>
    </source>
</reference>
<dbReference type="PROSITE" id="PS50110">
    <property type="entry name" value="RESPONSE_REGULATORY"/>
    <property type="match status" value="1"/>
</dbReference>
<dbReference type="OrthoDB" id="9800897at2"/>
<sequence length="141" mass="16141">MPKSRPPIEILVVDDDEIDVMHVERELFKLNLPIQFQTAHDGVEALTKLTAKRNNQPIIPPKIIVLDLMMPKMNGLEFLKALRKQTQLTGVSIFVLTTSNNEKDKCAIEAYKVDGYFVKDTQFQEFIHTCKNVLTLITRSN</sequence>
<feature type="domain" description="Response regulatory" evidence="2">
    <location>
        <begin position="9"/>
        <end position="134"/>
    </location>
</feature>
<dbReference type="EMBL" id="LR134421">
    <property type="protein sequence ID" value="VEH85248.1"/>
    <property type="molecule type" value="Genomic_DNA"/>
</dbReference>
<dbReference type="SMART" id="SM00448">
    <property type="entry name" value="REC"/>
    <property type="match status" value="1"/>
</dbReference>
<evidence type="ECO:0000259" key="2">
    <source>
        <dbReference type="PROSITE" id="PS50110"/>
    </source>
</evidence>
<dbReference type="EMBL" id="LNKA01000001">
    <property type="protein sequence ID" value="KTC65819.1"/>
    <property type="molecule type" value="Genomic_DNA"/>
</dbReference>
<evidence type="ECO:0000313" key="6">
    <source>
        <dbReference type="Proteomes" id="UP000281170"/>
    </source>
</evidence>